<accession>A0A9J6PY85</accession>
<evidence type="ECO:0000313" key="2">
    <source>
        <dbReference type="Proteomes" id="UP001063816"/>
    </source>
</evidence>
<dbReference type="Pfam" id="PF16162">
    <property type="entry name" value="KwaB"/>
    <property type="match status" value="1"/>
</dbReference>
<evidence type="ECO:0000313" key="1">
    <source>
        <dbReference type="EMBL" id="MCU6662779.1"/>
    </source>
</evidence>
<gene>
    <name evidence="1" type="ORF">M8014_00215</name>
</gene>
<dbReference type="AlphaFoldDB" id="A0A9J6PY85"/>
<organism evidence="1 2">
    <name type="scientific">Silvania hatchlandensis</name>
    <dbReference type="NCBI Taxonomy" id="2926469"/>
    <lineage>
        <taxon>Bacteria</taxon>
        <taxon>Pseudomonadati</taxon>
        <taxon>Pseudomonadota</taxon>
        <taxon>Gammaproteobacteria</taxon>
        <taxon>Enterobacterales</taxon>
        <taxon>Enterobacteriaceae</taxon>
        <taxon>Silvania</taxon>
    </lineage>
</organism>
<keyword evidence="2" id="KW-1185">Reference proteome</keyword>
<dbReference type="EMBL" id="JAMGZK010000029">
    <property type="protein sequence ID" value="MCU6662779.1"/>
    <property type="molecule type" value="Genomic_DNA"/>
</dbReference>
<name>A0A9J6PY85_9ENTR</name>
<dbReference type="Proteomes" id="UP001063816">
    <property type="component" value="Unassembled WGS sequence"/>
</dbReference>
<proteinExistence type="predicted"/>
<dbReference type="RefSeq" id="WP_271280579.1">
    <property type="nucleotide sequence ID" value="NZ_JAMGZK010000029.1"/>
</dbReference>
<comment type="caution">
    <text evidence="1">The sequence shown here is derived from an EMBL/GenBank/DDBJ whole genome shotgun (WGS) entry which is preliminary data.</text>
</comment>
<reference evidence="1" key="1">
    <citation type="submission" date="2022-05" db="EMBL/GenBank/DDBJ databases">
        <title>Description of a novel species of Leclercia; Leclercia tamurae and the Proposal for a Novel Genus Silvania gen. nov. Containing Two Novel Species Silvania hatchlandensis sp. nov. and Silvania confinis sp. nov. Isolated from the Rhizosphere of Oak.</title>
        <authorList>
            <person name="Maddock D.W."/>
            <person name="Brady C.L."/>
            <person name="Denman S."/>
            <person name="Arnold D."/>
        </authorList>
    </citation>
    <scope>NUCLEOTIDE SEQUENCE</scope>
    <source>
        <strain evidence="1">H19S6</strain>
    </source>
</reference>
<protein>
    <submittedName>
        <fullName evidence="1">DUF4868 domain-containing protein</fullName>
    </submittedName>
</protein>
<dbReference type="InterPro" id="IPR032359">
    <property type="entry name" value="KwaB-like"/>
</dbReference>
<sequence>MKSLVFEEHTLAIDDTPRFDIAKCFDFFVLGNDILIKEKGVFESLLSYKQAHITNFNTLTVEPEFSGLFTDLAPLNEYVGNNAMQLRRASAIQQKGYYKNGAFMASLVANAQRFRLNLQFDPHGKIIVTKACCPDVFQALLDHRLQSHYQAHLYDVPNAQPV</sequence>